<feature type="transmembrane region" description="Helical" evidence="6">
    <location>
        <begin position="151"/>
        <end position="171"/>
    </location>
</feature>
<organism evidence="8 9">
    <name type="scientific">Metarhizobium album</name>
    <dbReference type="NCBI Taxonomy" id="2182425"/>
    <lineage>
        <taxon>Bacteria</taxon>
        <taxon>Pseudomonadati</taxon>
        <taxon>Pseudomonadota</taxon>
        <taxon>Alphaproteobacteria</taxon>
        <taxon>Hyphomicrobiales</taxon>
        <taxon>Rhizobiaceae</taxon>
        <taxon>Metarhizobium</taxon>
    </lineage>
</organism>
<evidence type="ECO:0000313" key="8">
    <source>
        <dbReference type="EMBL" id="PWE57083.1"/>
    </source>
</evidence>
<feature type="domain" description="EamA" evidence="7">
    <location>
        <begin position="4"/>
        <end position="137"/>
    </location>
</feature>
<dbReference type="GO" id="GO:0016020">
    <property type="term" value="C:membrane"/>
    <property type="evidence" value="ECO:0007669"/>
    <property type="project" value="UniProtKB-SubCell"/>
</dbReference>
<protein>
    <submittedName>
        <fullName evidence="8">EamA family transporter</fullName>
    </submittedName>
</protein>
<dbReference type="AlphaFoldDB" id="A0A2U2DUT3"/>
<dbReference type="EMBL" id="QFBC01000002">
    <property type="protein sequence ID" value="PWE57083.1"/>
    <property type="molecule type" value="Genomic_DNA"/>
</dbReference>
<feature type="transmembrane region" description="Helical" evidence="6">
    <location>
        <begin position="38"/>
        <end position="55"/>
    </location>
</feature>
<name>A0A2U2DUT3_9HYPH</name>
<feature type="transmembrane region" description="Helical" evidence="6">
    <location>
        <begin position="183"/>
        <end position="201"/>
    </location>
</feature>
<evidence type="ECO:0000259" key="7">
    <source>
        <dbReference type="Pfam" id="PF00892"/>
    </source>
</evidence>
<proteinExistence type="inferred from homology"/>
<comment type="subcellular location">
    <subcellularLocation>
        <location evidence="1">Membrane</location>
        <topology evidence="1">Multi-pass membrane protein</topology>
    </subcellularLocation>
</comment>
<feature type="transmembrane region" description="Helical" evidence="6">
    <location>
        <begin position="271"/>
        <end position="287"/>
    </location>
</feature>
<keyword evidence="3 6" id="KW-0812">Transmembrane</keyword>
<evidence type="ECO:0000256" key="6">
    <source>
        <dbReference type="SAM" id="Phobius"/>
    </source>
</evidence>
<feature type="domain" description="EamA" evidence="7">
    <location>
        <begin position="153"/>
        <end position="286"/>
    </location>
</feature>
<evidence type="ECO:0000256" key="2">
    <source>
        <dbReference type="ARBA" id="ARBA00007362"/>
    </source>
</evidence>
<feature type="transmembrane region" description="Helical" evidence="6">
    <location>
        <begin position="94"/>
        <end position="114"/>
    </location>
</feature>
<feature type="transmembrane region" description="Helical" evidence="6">
    <location>
        <begin position="213"/>
        <end position="236"/>
    </location>
</feature>
<dbReference type="PANTHER" id="PTHR32322">
    <property type="entry name" value="INNER MEMBRANE TRANSPORTER"/>
    <property type="match status" value="1"/>
</dbReference>
<dbReference type="OrthoDB" id="9806889at2"/>
<dbReference type="RefSeq" id="WP_109457186.1">
    <property type="nucleotide sequence ID" value="NZ_QFBC01000002.1"/>
</dbReference>
<gene>
    <name evidence="8" type="ORF">DEM27_05420</name>
</gene>
<evidence type="ECO:0000256" key="5">
    <source>
        <dbReference type="ARBA" id="ARBA00023136"/>
    </source>
</evidence>
<feature type="transmembrane region" description="Helical" evidence="6">
    <location>
        <begin position="121"/>
        <end position="139"/>
    </location>
</feature>
<evidence type="ECO:0000256" key="4">
    <source>
        <dbReference type="ARBA" id="ARBA00022989"/>
    </source>
</evidence>
<comment type="similarity">
    <text evidence="2">Belongs to the EamA transporter family.</text>
</comment>
<comment type="caution">
    <text evidence="8">The sequence shown here is derived from an EMBL/GenBank/DDBJ whole genome shotgun (WGS) entry which is preliminary data.</text>
</comment>
<evidence type="ECO:0000256" key="1">
    <source>
        <dbReference type="ARBA" id="ARBA00004141"/>
    </source>
</evidence>
<evidence type="ECO:0000313" key="9">
    <source>
        <dbReference type="Proteomes" id="UP000245252"/>
    </source>
</evidence>
<dbReference type="SUPFAM" id="SSF103481">
    <property type="entry name" value="Multidrug resistance efflux transporter EmrE"/>
    <property type="match status" value="2"/>
</dbReference>
<dbReference type="Proteomes" id="UP000245252">
    <property type="component" value="Unassembled WGS sequence"/>
</dbReference>
<dbReference type="InterPro" id="IPR050638">
    <property type="entry name" value="AA-Vitamin_Transporters"/>
</dbReference>
<feature type="transmembrane region" description="Helical" evidence="6">
    <location>
        <begin position="248"/>
        <end position="265"/>
    </location>
</feature>
<dbReference type="Pfam" id="PF00892">
    <property type="entry name" value="EamA"/>
    <property type="match status" value="2"/>
</dbReference>
<sequence>MSIKAYVYLTIAALCWGGNAVAGKLAIGHISPMMLTFWRWAFAFMLIVAISVPQLKKDWPLLKQNWLLLMVLGVIGYTSFNAFLYTAVLYTTAINVAIEQAGIPVLIFIANFLLYRTRVSLAQIVGFAVTLLGIALTASHGDLMSLAQLTLNFGDALMMLAVVAYTVYTLLLRWRPPIHWKSLMALPALGALLASVPLLGWEAAAGNAIWPDASGWAIALWTSIFASLVAQILYVMGVDGIGPNRAGLFINLVPVFGTLLSVLLVGEDLQLFHVIALVLALGGIAIAERGRPRQ</sequence>
<dbReference type="PANTHER" id="PTHR32322:SF2">
    <property type="entry name" value="EAMA DOMAIN-CONTAINING PROTEIN"/>
    <property type="match status" value="1"/>
</dbReference>
<keyword evidence="9" id="KW-1185">Reference proteome</keyword>
<dbReference type="InterPro" id="IPR037185">
    <property type="entry name" value="EmrE-like"/>
</dbReference>
<reference evidence="8 9" key="1">
    <citation type="submission" date="2018-05" db="EMBL/GenBank/DDBJ databases">
        <title>The draft genome of strain NS-104.</title>
        <authorList>
            <person name="Hang P."/>
            <person name="Jiang J."/>
        </authorList>
    </citation>
    <scope>NUCLEOTIDE SEQUENCE [LARGE SCALE GENOMIC DNA]</scope>
    <source>
        <strain evidence="8 9">NS-104</strain>
    </source>
</reference>
<dbReference type="InterPro" id="IPR000620">
    <property type="entry name" value="EamA_dom"/>
</dbReference>
<keyword evidence="5 6" id="KW-0472">Membrane</keyword>
<feature type="transmembrane region" description="Helical" evidence="6">
    <location>
        <begin position="67"/>
        <end position="88"/>
    </location>
</feature>
<keyword evidence="4 6" id="KW-1133">Transmembrane helix</keyword>
<evidence type="ECO:0000256" key="3">
    <source>
        <dbReference type="ARBA" id="ARBA00022692"/>
    </source>
</evidence>
<accession>A0A2U2DUT3</accession>